<feature type="domain" description="Glucosamine/galactosamine-6-phosphate isomerase" evidence="2">
    <location>
        <begin position="10"/>
        <end position="223"/>
    </location>
</feature>
<dbReference type="PANTHER" id="PTHR11280">
    <property type="entry name" value="GLUCOSAMINE-6-PHOSPHATE ISOMERASE"/>
    <property type="match status" value="1"/>
</dbReference>
<dbReference type="GO" id="GO:0019262">
    <property type="term" value="P:N-acetylneuraminate catabolic process"/>
    <property type="evidence" value="ECO:0007669"/>
    <property type="project" value="TreeGrafter"/>
</dbReference>
<dbReference type="GO" id="GO:0004342">
    <property type="term" value="F:glucosamine-6-phosphate deaminase activity"/>
    <property type="evidence" value="ECO:0007669"/>
    <property type="project" value="InterPro"/>
</dbReference>
<proteinExistence type="predicted"/>
<evidence type="ECO:0000313" key="4">
    <source>
        <dbReference type="Proteomes" id="UP000184048"/>
    </source>
</evidence>
<dbReference type="GO" id="GO:0006043">
    <property type="term" value="P:glucosamine catabolic process"/>
    <property type="evidence" value="ECO:0007669"/>
    <property type="project" value="TreeGrafter"/>
</dbReference>
<dbReference type="OrthoDB" id="9791139at2"/>
<sequence length="244" mass="26845">MNIVINESYKAMSEKAATDLINLMEHSASKLVCLASGDTPSGLFTELVTRQKNGSININQWKFVGLDEWGGMNGADEGSCRYHINKQFFTPLQIPENNICFFDGRANLLDECRRTEEFIKKHNGIDVVILGLGLNGHVGMNEPGASIMEHSHVAAIDEETQRVGQKYFTSPHDISQGITLGLGNILEARHVILLVSGAHKANIVKCIIEEEPNDKIPASLLQSHPSLTIYLDKEAAQLLNKPAI</sequence>
<gene>
    <name evidence="3" type="ORF">SAMN02745131_00138</name>
</gene>
<evidence type="ECO:0000313" key="3">
    <source>
        <dbReference type="EMBL" id="SHE32299.1"/>
    </source>
</evidence>
<protein>
    <submittedName>
        <fullName evidence="3">Glucosamine-6-phosphate isomerase</fullName>
    </submittedName>
</protein>
<dbReference type="GO" id="GO:0042802">
    <property type="term" value="F:identical protein binding"/>
    <property type="evidence" value="ECO:0007669"/>
    <property type="project" value="TreeGrafter"/>
</dbReference>
<dbReference type="EMBL" id="FQUU01000001">
    <property type="protein sequence ID" value="SHE32299.1"/>
    <property type="molecule type" value="Genomic_DNA"/>
</dbReference>
<dbReference type="AlphaFoldDB" id="A0A1M4SJE3"/>
<keyword evidence="3" id="KW-0413">Isomerase</keyword>
<dbReference type="GO" id="GO:0016853">
    <property type="term" value="F:isomerase activity"/>
    <property type="evidence" value="ECO:0007669"/>
    <property type="project" value="UniProtKB-KW"/>
</dbReference>
<accession>A0A1M4SJE3</accession>
<dbReference type="GO" id="GO:0006046">
    <property type="term" value="P:N-acetylglucosamine catabolic process"/>
    <property type="evidence" value="ECO:0007669"/>
    <property type="project" value="TreeGrafter"/>
</dbReference>
<evidence type="ECO:0000259" key="2">
    <source>
        <dbReference type="Pfam" id="PF01182"/>
    </source>
</evidence>
<dbReference type="InterPro" id="IPR018321">
    <property type="entry name" value="Glucosamine6P_isomerase_CS"/>
</dbReference>
<dbReference type="PROSITE" id="PS01161">
    <property type="entry name" value="GLC_GALNAC_ISOMERASE"/>
    <property type="match status" value="1"/>
</dbReference>
<evidence type="ECO:0000256" key="1">
    <source>
        <dbReference type="ARBA" id="ARBA00022801"/>
    </source>
</evidence>
<dbReference type="GO" id="GO:0005737">
    <property type="term" value="C:cytoplasm"/>
    <property type="evidence" value="ECO:0007669"/>
    <property type="project" value="TreeGrafter"/>
</dbReference>
<dbReference type="Pfam" id="PF01182">
    <property type="entry name" value="Glucosamine_iso"/>
    <property type="match status" value="1"/>
</dbReference>
<reference evidence="3 4" key="1">
    <citation type="submission" date="2016-11" db="EMBL/GenBank/DDBJ databases">
        <authorList>
            <person name="Jaros S."/>
            <person name="Januszkiewicz K."/>
            <person name="Wedrychowicz H."/>
        </authorList>
    </citation>
    <scope>NUCLEOTIDE SEQUENCE [LARGE SCALE GENOMIC DNA]</scope>
    <source>
        <strain evidence="3 4">DSM 18119</strain>
    </source>
</reference>
<dbReference type="InterPro" id="IPR004547">
    <property type="entry name" value="Glucosamine6P_isomerase"/>
</dbReference>
<name>A0A1M4SJE3_9BACT</name>
<dbReference type="Gene3D" id="3.40.50.1360">
    <property type="match status" value="1"/>
</dbReference>
<dbReference type="Proteomes" id="UP000184048">
    <property type="component" value="Unassembled WGS sequence"/>
</dbReference>
<dbReference type="GO" id="GO:0005975">
    <property type="term" value="P:carbohydrate metabolic process"/>
    <property type="evidence" value="ECO:0007669"/>
    <property type="project" value="InterPro"/>
</dbReference>
<dbReference type="InterPro" id="IPR037171">
    <property type="entry name" value="NagB/RpiA_transferase-like"/>
</dbReference>
<organism evidence="3 4">
    <name type="scientific">Flavisolibacter ginsengisoli DSM 18119</name>
    <dbReference type="NCBI Taxonomy" id="1121884"/>
    <lineage>
        <taxon>Bacteria</taxon>
        <taxon>Pseudomonadati</taxon>
        <taxon>Bacteroidota</taxon>
        <taxon>Chitinophagia</taxon>
        <taxon>Chitinophagales</taxon>
        <taxon>Chitinophagaceae</taxon>
        <taxon>Flavisolibacter</taxon>
    </lineage>
</organism>
<dbReference type="SUPFAM" id="SSF100950">
    <property type="entry name" value="NagB/RpiA/CoA transferase-like"/>
    <property type="match status" value="1"/>
</dbReference>
<dbReference type="CDD" id="cd01399">
    <property type="entry name" value="GlcN6P_deaminase"/>
    <property type="match status" value="1"/>
</dbReference>
<dbReference type="PANTHER" id="PTHR11280:SF5">
    <property type="entry name" value="GLUCOSAMINE-6-PHOSPHATE ISOMERASE"/>
    <property type="match status" value="1"/>
</dbReference>
<dbReference type="RefSeq" id="WP_072833309.1">
    <property type="nucleotide sequence ID" value="NZ_FQUU01000001.1"/>
</dbReference>
<dbReference type="InterPro" id="IPR006148">
    <property type="entry name" value="Glc/Gal-6P_isomerase"/>
</dbReference>
<dbReference type="STRING" id="1121884.SAMN02745131_00138"/>
<keyword evidence="4" id="KW-1185">Reference proteome</keyword>
<keyword evidence="1" id="KW-0378">Hydrolase</keyword>